<feature type="compositionally biased region" description="Low complexity" evidence="1">
    <location>
        <begin position="176"/>
        <end position="185"/>
    </location>
</feature>
<feature type="compositionally biased region" description="Polar residues" evidence="1">
    <location>
        <begin position="233"/>
        <end position="244"/>
    </location>
</feature>
<protein>
    <submittedName>
        <fullName evidence="2">YdaU family protein</fullName>
    </submittedName>
</protein>
<feature type="region of interest" description="Disordered" evidence="1">
    <location>
        <begin position="149"/>
        <end position="195"/>
    </location>
</feature>
<dbReference type="RefSeq" id="WP_126605266.1">
    <property type="nucleotide sequence ID" value="NZ_CP134225.1"/>
</dbReference>
<evidence type="ECO:0000313" key="2">
    <source>
        <dbReference type="EMBL" id="MBU2722600.1"/>
    </source>
</evidence>
<feature type="compositionally biased region" description="Low complexity" evidence="1">
    <location>
        <begin position="245"/>
        <end position="258"/>
    </location>
</feature>
<proteinExistence type="predicted"/>
<sequence>MRFQPRDHSWRPFAGLRRLEETMPIPIDAQEQDCSALSSPPVPADIDLRSYCWMKLDLSRLHSSDFIHLANNEEFGAAVKLWTESMRQVPAGSLPNDDKILACLAGYRGSPRRWMKVKTIALHGFSLCSDGRLYHPVLAEMVLDAWGNKTQQPASSPSDPRAKDRERLRRWRAAQRARQENAQSNRTEEAHSTQADETIETFQGRFTETFPETAETFHRKEGEGEKRERRNVDNVSETAGETFQETPLTEPSPLPTATREGTLCKKLRGLGVRAAPHMVVVQEMCARHSDEHILAAAEIALEKKGSGIHVGYIAAMLKDAGKSSGKGGKNQPAAGPPNRSLLPPVAVAESHYVRL</sequence>
<evidence type="ECO:0000313" key="3">
    <source>
        <dbReference type="Proteomes" id="UP000887300"/>
    </source>
</evidence>
<dbReference type="AlphaFoldDB" id="A0A8X8G5H5"/>
<comment type="caution">
    <text evidence="2">The sequence shown here is derived from an EMBL/GenBank/DDBJ whole genome shotgun (WGS) entry which is preliminary data.</text>
</comment>
<dbReference type="Proteomes" id="UP000887300">
    <property type="component" value="Unassembled WGS sequence"/>
</dbReference>
<gene>
    <name evidence="2" type="ORF">HF568_05090</name>
</gene>
<name>A0A8X8G5H5_ACIFI</name>
<feature type="region of interest" description="Disordered" evidence="1">
    <location>
        <begin position="321"/>
        <end position="342"/>
    </location>
</feature>
<dbReference type="EMBL" id="JABBHS010000156">
    <property type="protein sequence ID" value="MBU2722600.1"/>
    <property type="molecule type" value="Genomic_DNA"/>
</dbReference>
<feature type="region of interest" description="Disordered" evidence="1">
    <location>
        <begin position="214"/>
        <end position="258"/>
    </location>
</feature>
<organism evidence="2 3">
    <name type="scientific">Acidithiobacillus ferridurans</name>
    <dbReference type="NCBI Taxonomy" id="1232575"/>
    <lineage>
        <taxon>Bacteria</taxon>
        <taxon>Pseudomonadati</taxon>
        <taxon>Pseudomonadota</taxon>
        <taxon>Acidithiobacillia</taxon>
        <taxon>Acidithiobacillales</taxon>
        <taxon>Acidithiobacillaceae</taxon>
        <taxon>Acidithiobacillus</taxon>
    </lineage>
</organism>
<feature type="compositionally biased region" description="Polar residues" evidence="1">
    <location>
        <begin position="149"/>
        <end position="158"/>
    </location>
</feature>
<accession>A0A8X8G5H5</accession>
<reference evidence="2" key="1">
    <citation type="journal article" date="2021" name="ISME J.">
        <title>Genomic evolution of the class Acidithiobacillia: deep-branching Proteobacteria living in extreme acidic conditions.</title>
        <authorList>
            <person name="Moya-Beltran A."/>
            <person name="Beard S."/>
            <person name="Rojas-Villalobos C."/>
            <person name="Issotta F."/>
            <person name="Gallardo Y."/>
            <person name="Ulloa R."/>
            <person name="Giaveno A."/>
            <person name="Degli Esposti M."/>
            <person name="Johnson D.B."/>
            <person name="Quatrini R."/>
        </authorList>
    </citation>
    <scope>NUCLEOTIDE SEQUENCE</scope>
    <source>
        <strain evidence="2">DSM 583</strain>
    </source>
</reference>
<feature type="compositionally biased region" description="Basic and acidic residues" evidence="1">
    <location>
        <begin position="215"/>
        <end position="232"/>
    </location>
</feature>
<evidence type="ECO:0000256" key="1">
    <source>
        <dbReference type="SAM" id="MobiDB-lite"/>
    </source>
</evidence>